<protein>
    <recommendedName>
        <fullName evidence="3">DUF1493 family protein</fullName>
    </recommendedName>
</protein>
<accession>A0A6N6JLK3</accession>
<evidence type="ECO:0000313" key="1">
    <source>
        <dbReference type="EMBL" id="GFE66955.1"/>
    </source>
</evidence>
<sequence length="112" mass="12666">MQTLEPPDKMLEALRRFWGNDSRIEDVNADTQIVTDLGIYGDDFSEFYEILSETYGTDFLVPAECVPSEFGWMRTLKGWLPFVETKKAIPVASLSVAELDAIMCGRESHANK</sequence>
<organism evidence="1 2">
    <name type="scientific">Litoreibacter roseus</name>
    <dbReference type="NCBI Taxonomy" id="2601869"/>
    <lineage>
        <taxon>Bacteria</taxon>
        <taxon>Pseudomonadati</taxon>
        <taxon>Pseudomonadota</taxon>
        <taxon>Alphaproteobacteria</taxon>
        <taxon>Rhodobacterales</taxon>
        <taxon>Roseobacteraceae</taxon>
        <taxon>Litoreibacter</taxon>
    </lineage>
</organism>
<keyword evidence="2" id="KW-1185">Reference proteome</keyword>
<evidence type="ECO:0000313" key="2">
    <source>
        <dbReference type="Proteomes" id="UP000436822"/>
    </source>
</evidence>
<gene>
    <name evidence="1" type="ORF">KIN_40290</name>
</gene>
<dbReference type="EMBL" id="BLJE01000007">
    <property type="protein sequence ID" value="GFE66955.1"/>
    <property type="molecule type" value="Genomic_DNA"/>
</dbReference>
<reference evidence="1 2" key="1">
    <citation type="submission" date="2019-12" db="EMBL/GenBank/DDBJ databases">
        <title>Litoreibacter badius sp. nov., a novel bacteriochlorophyll a-containing bacterium in the genus Litoreibacter.</title>
        <authorList>
            <person name="Kanamuro M."/>
            <person name="Takabe Y."/>
            <person name="Mori K."/>
            <person name="Takaichi S."/>
            <person name="Hanada S."/>
        </authorList>
    </citation>
    <scope>NUCLEOTIDE SEQUENCE [LARGE SCALE GENOMIC DNA]</scope>
    <source>
        <strain evidence="1 2">K6</strain>
    </source>
</reference>
<evidence type="ECO:0008006" key="3">
    <source>
        <dbReference type="Google" id="ProtNLM"/>
    </source>
</evidence>
<dbReference type="Proteomes" id="UP000436822">
    <property type="component" value="Unassembled WGS sequence"/>
</dbReference>
<name>A0A6N6JLK3_9RHOB</name>
<dbReference type="AlphaFoldDB" id="A0A6N6JLK3"/>
<proteinExistence type="predicted"/>
<comment type="caution">
    <text evidence="1">The sequence shown here is derived from an EMBL/GenBank/DDBJ whole genome shotgun (WGS) entry which is preliminary data.</text>
</comment>